<dbReference type="Pfam" id="PF21989">
    <property type="entry name" value="RA_2"/>
    <property type="match status" value="1"/>
</dbReference>
<dbReference type="CDD" id="cd13206">
    <property type="entry name" value="FERM_C-lobe_PLEKHH1_PLEKHH2"/>
    <property type="match status" value="1"/>
</dbReference>
<dbReference type="InterPro" id="IPR014352">
    <property type="entry name" value="FERM/acyl-CoA-bd_prot_sf"/>
</dbReference>
<dbReference type="InterPro" id="IPR019748">
    <property type="entry name" value="FERM_central"/>
</dbReference>
<feature type="region of interest" description="Disordered" evidence="4">
    <location>
        <begin position="481"/>
        <end position="521"/>
    </location>
</feature>
<feature type="coiled-coil region" evidence="3">
    <location>
        <begin position="29"/>
        <end position="119"/>
    </location>
</feature>
<dbReference type="CDD" id="cd14473">
    <property type="entry name" value="FERM_B-lobe"/>
    <property type="match status" value="1"/>
</dbReference>
<keyword evidence="6" id="KW-1185">Reference proteome</keyword>
<dbReference type="GO" id="GO:0005856">
    <property type="term" value="C:cytoskeleton"/>
    <property type="evidence" value="ECO:0007669"/>
    <property type="project" value="InterPro"/>
</dbReference>
<accession>A0A8U7P4M2</accession>
<evidence type="ECO:0000313" key="5">
    <source>
        <dbReference type="Ensembl" id="ENSCMUP00000027670.2"/>
    </source>
</evidence>
<dbReference type="InterPro" id="IPR011993">
    <property type="entry name" value="PH-like_dom_sf"/>
</dbReference>
<dbReference type="SUPFAM" id="SSF54236">
    <property type="entry name" value="Ubiquitin-like"/>
    <property type="match status" value="1"/>
</dbReference>
<dbReference type="SUPFAM" id="SSF47031">
    <property type="entry name" value="Second domain of FERM"/>
    <property type="match status" value="1"/>
</dbReference>
<dbReference type="Ensembl" id="ENSCMUT00000029737.2">
    <property type="protein sequence ID" value="ENSCMUP00000027670.2"/>
    <property type="gene ID" value="ENSCMUG00000016647.2"/>
</dbReference>
<dbReference type="InterPro" id="IPR001849">
    <property type="entry name" value="PH_domain"/>
</dbReference>
<evidence type="ECO:0000256" key="1">
    <source>
        <dbReference type="ARBA" id="ARBA00022737"/>
    </source>
</evidence>
<evidence type="ECO:0000256" key="4">
    <source>
        <dbReference type="SAM" id="MobiDB-lite"/>
    </source>
</evidence>
<dbReference type="SUPFAM" id="SSF50729">
    <property type="entry name" value="PH domain-like"/>
    <property type="match status" value="2"/>
</dbReference>
<reference evidence="6" key="1">
    <citation type="submission" date="2019-10" db="EMBL/GenBank/DDBJ databases">
        <title>Corvus moneduloides (New Caledonian crow) genome, bCorMon1, primary haplotype.</title>
        <authorList>
            <person name="Rutz C."/>
            <person name="Fungtammasan C."/>
            <person name="Mountcastle J."/>
            <person name="Formenti G."/>
            <person name="Chow W."/>
            <person name="Howe K."/>
            <person name="Steele M.P."/>
            <person name="Fernandes J."/>
            <person name="Gilbert M.T.P."/>
            <person name="Fedrigo O."/>
            <person name="Jarvis E.D."/>
            <person name="Gemmell N."/>
        </authorList>
    </citation>
    <scope>NUCLEOTIDE SEQUENCE [LARGE SCALE GENOMIC DNA]</scope>
</reference>
<reference evidence="5" key="2">
    <citation type="submission" date="2025-08" db="UniProtKB">
        <authorList>
            <consortium name="Ensembl"/>
        </authorList>
    </citation>
    <scope>IDENTIFICATION</scope>
</reference>
<reference evidence="5" key="3">
    <citation type="submission" date="2025-09" db="UniProtKB">
        <authorList>
            <consortium name="Ensembl"/>
        </authorList>
    </citation>
    <scope>IDENTIFICATION</scope>
</reference>
<dbReference type="InterPro" id="IPR000857">
    <property type="entry name" value="MyTH4_dom"/>
</dbReference>
<keyword evidence="2 3" id="KW-0175">Coiled coil</keyword>
<proteinExistence type="predicted"/>
<dbReference type="SMART" id="SM00139">
    <property type="entry name" value="MyTH4"/>
    <property type="match status" value="1"/>
</dbReference>
<protein>
    <submittedName>
        <fullName evidence="5">Pleckstrin homology, MyTH4 and FERM domain containing H1</fullName>
    </submittedName>
</protein>
<accession>A0A8C3F1T2</accession>
<dbReference type="SMART" id="SM00295">
    <property type="entry name" value="B41"/>
    <property type="match status" value="1"/>
</dbReference>
<organism evidence="5 6">
    <name type="scientific">Corvus moneduloides</name>
    <name type="common">New Caledonian crow</name>
    <dbReference type="NCBI Taxonomy" id="1196302"/>
    <lineage>
        <taxon>Eukaryota</taxon>
        <taxon>Metazoa</taxon>
        <taxon>Chordata</taxon>
        <taxon>Craniata</taxon>
        <taxon>Vertebrata</taxon>
        <taxon>Euteleostomi</taxon>
        <taxon>Archelosauria</taxon>
        <taxon>Archosauria</taxon>
        <taxon>Dinosauria</taxon>
        <taxon>Saurischia</taxon>
        <taxon>Theropoda</taxon>
        <taxon>Coelurosauria</taxon>
        <taxon>Aves</taxon>
        <taxon>Neognathae</taxon>
        <taxon>Neoaves</taxon>
        <taxon>Telluraves</taxon>
        <taxon>Australaves</taxon>
        <taxon>Passeriformes</taxon>
        <taxon>Corvoidea</taxon>
        <taxon>Corvidae</taxon>
        <taxon>Corvus</taxon>
    </lineage>
</organism>
<dbReference type="Gene3D" id="1.25.40.530">
    <property type="entry name" value="MyTH4 domain"/>
    <property type="match status" value="1"/>
</dbReference>
<dbReference type="InterPro" id="IPR029071">
    <property type="entry name" value="Ubiquitin-like_domsf"/>
</dbReference>
<name>A0A8C3F1T2_CORMO</name>
<dbReference type="Gene3D" id="1.20.80.10">
    <property type="match status" value="1"/>
</dbReference>
<dbReference type="Pfam" id="PF00784">
    <property type="entry name" value="MyTH4"/>
    <property type="match status" value="1"/>
</dbReference>
<dbReference type="CDD" id="cd13282">
    <property type="entry name" value="PH1_PLEKHH1_PLEKHH2"/>
    <property type="match status" value="1"/>
</dbReference>
<dbReference type="InterPro" id="IPR019749">
    <property type="entry name" value="Band_41_domain"/>
</dbReference>
<dbReference type="PROSITE" id="PS51016">
    <property type="entry name" value="MYTH4"/>
    <property type="match status" value="1"/>
</dbReference>
<gene>
    <name evidence="5" type="primary">PLEKHH1</name>
</gene>
<dbReference type="SMART" id="SM00233">
    <property type="entry name" value="PH"/>
    <property type="match status" value="2"/>
</dbReference>
<dbReference type="Gene3D" id="3.10.20.90">
    <property type="entry name" value="Phosphatidylinositol 3-kinase Catalytic Subunit, Chain A, domain 1"/>
    <property type="match status" value="1"/>
</dbReference>
<dbReference type="PANTHER" id="PTHR22903">
    <property type="entry name" value="PLEKHH PROTEIN"/>
    <property type="match status" value="1"/>
</dbReference>
<dbReference type="PROSITE" id="PS50057">
    <property type="entry name" value="FERM_3"/>
    <property type="match status" value="1"/>
</dbReference>
<evidence type="ECO:0000313" key="6">
    <source>
        <dbReference type="Proteomes" id="UP000694553"/>
    </source>
</evidence>
<dbReference type="InterPro" id="IPR000299">
    <property type="entry name" value="FERM_domain"/>
</dbReference>
<dbReference type="InterPro" id="IPR038185">
    <property type="entry name" value="MyTH4_dom_sf"/>
</dbReference>
<dbReference type="FunFam" id="2.30.29.30:FF:000286">
    <property type="entry name" value="PH-protein kinase domain containing protein"/>
    <property type="match status" value="1"/>
</dbReference>
<dbReference type="Gene3D" id="2.30.29.30">
    <property type="entry name" value="Pleckstrin-homology domain (PH domain)/Phosphotyrosine-binding domain (PTB)"/>
    <property type="match status" value="3"/>
</dbReference>
<dbReference type="Pfam" id="PF00373">
    <property type="entry name" value="FERM_M"/>
    <property type="match status" value="1"/>
</dbReference>
<dbReference type="Pfam" id="PF00169">
    <property type="entry name" value="PH"/>
    <property type="match status" value="1"/>
</dbReference>
<evidence type="ECO:0000256" key="3">
    <source>
        <dbReference type="SAM" id="Coils"/>
    </source>
</evidence>
<sequence length="1330" mass="149316">MAELTVENGSCMDWQKRCLVLESQLFKFRLQASKIRELLAEKMQELEQRVIEAEQRAEDAEKQVRVMEEKIKLADVKTGESDSTLHRKYQELMCTMQGKEDLINKLETQLAKQKQLRTEEAKIVQEKAAKIKEWVTFKLRELELENYHLKTCNRRLMEQIEALQDTLQGKCVQLALQPSNHHKSGVGIRGLKNLFPTISSEHGLGCSDPISLDSPAETTRILEALTFQSSLEGNHSAVSTLQQVSLDGTRFSDDLSARFNSHRLDSSSSGEIMSVLEGRLQTAEPPLVLSTSAVTAHSFCPGRECSLGSSMTFPKIRTPNTPRDSIQLAKRHHSQPQSGVNSFCPVMHLETNTFQPITDPPVTCGHVEETDIDDDGVMEKMETECGLLRGEAGTCEGMYHLPAEQREAVSSEAGALDLGGKPPTPPLHRFPSWDSSPPCASPLKPPLFHWFVLFALLNVTVPVYTTLKGKATQISSVPFLDESSGSDDDCGSHASFRTSTAGSENRKASMPGSPRAVKRGVSMSSLSSESDYAIPPDAYSLDGDYSEPEHKLQRTSSYSTDGGICTEPMEKSGYLLKMGSQVKTWKRRWFVLRNRQIMYYKSPSDVIRKPQGQLELNSSCQIVRGEGSQTFQLVTEKRTYFLTADSPNILEEWIHVLQSILRVQVSGPVGVPHSDAKPTVKGWLTKVKHGHSKLVWCALIGKTFYYYRNHEDKCPLGHLPLRESKVEEVDRSCDSDEDYETTGGGLLSSHCTLVIHPQDQSPTYLLIRTKQEKNTWLYHLTVAAGSSNATVGTSYEQLIGKLLDLINTSGEPGLSTLSQSCQLFINVPVEASSIDYHVSLAQTALQVCLTHTELQNEIYCQLVKQTSCRQPQNHSVVQCWQLLALCAPLFLPQHHFLWYIKQHLQRHADPRSEIGKYAIYCQRSVDRTVQAGEREAKPSRMEIVSILLRNPYHHSLPFSIPVHFMNGTYQVVGFDGSSTVDEFIQRLNQETGMRKPSHMGFSLFIDDPSGRNLEHCLPGNMKICDVISKWEQALKELHPGKYDGGTRIVKLTYKNRLYFRSQAKGETDRERLLLAFQVSNEIANGRFPVNKELALEMVALMAQVEYGDLDRPGSSSPGGTSKLKMQHLLHQVLDKFYPKHYKQNITPEQLRQLTDRLATKWMVLQGCSPSECIRIYLTVARKWPLFGTKIFAAKPILPSSLEDCPVWIAVNEDGISILDYNTMHLKVSYSYSSVLTFGGCRDDFMIVVSQMKERSSGKNSTEKLLFTMAIPKIVEATLLIASYINYRSSPSLLSSTQPSRSRTPAKKPWETENRCFFPSMPRSTKGPTLL</sequence>
<evidence type="ECO:0000256" key="2">
    <source>
        <dbReference type="ARBA" id="ARBA00023054"/>
    </source>
</evidence>
<feature type="region of interest" description="Disordered" evidence="4">
    <location>
        <begin position="543"/>
        <end position="564"/>
    </location>
</feature>
<dbReference type="PANTHER" id="PTHR22903:SF4">
    <property type="entry name" value="PLECKSTRIN HOMOLOGY DOMAIN-CONTAINING FAMILY H MEMBER 1"/>
    <property type="match status" value="1"/>
</dbReference>
<keyword evidence="1" id="KW-0677">Repeat</keyword>
<dbReference type="PROSITE" id="PS50003">
    <property type="entry name" value="PH_DOMAIN"/>
    <property type="match status" value="2"/>
</dbReference>
<dbReference type="Proteomes" id="UP000694553">
    <property type="component" value="Unassembled WGS sequence"/>
</dbReference>
<dbReference type="InterPro" id="IPR035963">
    <property type="entry name" value="FERM_2"/>
</dbReference>